<feature type="domain" description="Peptidase M13 C-terminal" evidence="1">
    <location>
        <begin position="119"/>
        <end position="239"/>
    </location>
</feature>
<gene>
    <name evidence="2" type="ORF">PFISCL1PPCAC_26800</name>
</gene>
<keyword evidence="3" id="KW-1185">Reference proteome</keyword>
<dbReference type="AlphaFoldDB" id="A0AAV5WZ35"/>
<protein>
    <recommendedName>
        <fullName evidence="1">Peptidase M13 C-terminal domain-containing protein</fullName>
    </recommendedName>
</protein>
<dbReference type="InterPro" id="IPR042089">
    <property type="entry name" value="Peptidase_M13_dom_2"/>
</dbReference>
<organism evidence="2 3">
    <name type="scientific">Pristionchus fissidentatus</name>
    <dbReference type="NCBI Taxonomy" id="1538716"/>
    <lineage>
        <taxon>Eukaryota</taxon>
        <taxon>Metazoa</taxon>
        <taxon>Ecdysozoa</taxon>
        <taxon>Nematoda</taxon>
        <taxon>Chromadorea</taxon>
        <taxon>Rhabditida</taxon>
        <taxon>Rhabditina</taxon>
        <taxon>Diplogasteromorpha</taxon>
        <taxon>Diplogasteroidea</taxon>
        <taxon>Neodiplogasteridae</taxon>
        <taxon>Pristionchus</taxon>
    </lineage>
</organism>
<dbReference type="Proteomes" id="UP001432322">
    <property type="component" value="Unassembled WGS sequence"/>
</dbReference>
<dbReference type="InterPro" id="IPR018497">
    <property type="entry name" value="Peptidase_M13_C"/>
</dbReference>
<dbReference type="GO" id="GO:0016485">
    <property type="term" value="P:protein processing"/>
    <property type="evidence" value="ECO:0007669"/>
    <property type="project" value="TreeGrafter"/>
</dbReference>
<dbReference type="InterPro" id="IPR024079">
    <property type="entry name" value="MetalloPept_cat_dom_sf"/>
</dbReference>
<evidence type="ECO:0000313" key="3">
    <source>
        <dbReference type="Proteomes" id="UP001432322"/>
    </source>
</evidence>
<dbReference type="PANTHER" id="PTHR11733:SF237">
    <property type="entry name" value="NEPRILYSIN-LIKE 4"/>
    <property type="match status" value="1"/>
</dbReference>
<dbReference type="GO" id="GO:0004222">
    <property type="term" value="F:metalloendopeptidase activity"/>
    <property type="evidence" value="ECO:0007669"/>
    <property type="project" value="InterPro"/>
</dbReference>
<dbReference type="EMBL" id="BTSY01000007">
    <property type="protein sequence ID" value="GMT35503.1"/>
    <property type="molecule type" value="Genomic_DNA"/>
</dbReference>
<proteinExistence type="predicted"/>
<feature type="non-terminal residue" evidence="2">
    <location>
        <position position="243"/>
    </location>
</feature>
<dbReference type="PROSITE" id="PS51885">
    <property type="entry name" value="NEPRILYSIN"/>
    <property type="match status" value="1"/>
</dbReference>
<comment type="caution">
    <text evidence="2">The sequence shown here is derived from an EMBL/GenBank/DDBJ whole genome shotgun (WGS) entry which is preliminary data.</text>
</comment>
<dbReference type="SUPFAM" id="SSF55486">
    <property type="entry name" value="Metalloproteases ('zincins'), catalytic domain"/>
    <property type="match status" value="1"/>
</dbReference>
<dbReference type="Pfam" id="PF01431">
    <property type="entry name" value="Peptidase_M13"/>
    <property type="match status" value="1"/>
</dbReference>
<dbReference type="GO" id="GO:0005886">
    <property type="term" value="C:plasma membrane"/>
    <property type="evidence" value="ECO:0007669"/>
    <property type="project" value="TreeGrafter"/>
</dbReference>
<dbReference type="PANTHER" id="PTHR11733">
    <property type="entry name" value="ZINC METALLOPROTEASE FAMILY M13 NEPRILYSIN-RELATED"/>
    <property type="match status" value="1"/>
</dbReference>
<dbReference type="InterPro" id="IPR000718">
    <property type="entry name" value="Peptidase_M13"/>
</dbReference>
<sequence length="243" mass="27918">MRKNVPTETTSEILEMMEGIKVAMNTLIAEKEWIDNETRKEAQLKLREMLYYAGSRKWIQNEQLLDKYHQGLIFDREDSLDQMVTKIKKWKSDAEYRKLLRKVEGRVENFHDFPATLVNAFFSPRENLFEVEAGFLGPPHYYANYPKAINYGAVGMTIGHEITHGFDPSGSKFDHAGKLRNWWSNATREKFDKLVQCVVDQYSNEPIVPDIGMNMNGDLTKGENVADLGGLKAAFRVFSALIT</sequence>
<dbReference type="Gene3D" id="3.40.390.10">
    <property type="entry name" value="Collagenase (Catalytic Domain)"/>
    <property type="match status" value="1"/>
</dbReference>
<accession>A0AAV5WZ35</accession>
<dbReference type="Gene3D" id="1.10.1380.10">
    <property type="entry name" value="Neutral endopeptidase , domain2"/>
    <property type="match status" value="1"/>
</dbReference>
<evidence type="ECO:0000259" key="1">
    <source>
        <dbReference type="Pfam" id="PF01431"/>
    </source>
</evidence>
<dbReference type="PRINTS" id="PR00786">
    <property type="entry name" value="NEPRILYSIN"/>
</dbReference>
<evidence type="ECO:0000313" key="2">
    <source>
        <dbReference type="EMBL" id="GMT35503.1"/>
    </source>
</evidence>
<reference evidence="2" key="1">
    <citation type="submission" date="2023-10" db="EMBL/GenBank/DDBJ databases">
        <title>Genome assembly of Pristionchus species.</title>
        <authorList>
            <person name="Yoshida K."/>
            <person name="Sommer R.J."/>
        </authorList>
    </citation>
    <scope>NUCLEOTIDE SEQUENCE</scope>
    <source>
        <strain evidence="2">RS5133</strain>
    </source>
</reference>
<name>A0AAV5WZ35_9BILA</name>